<accession>A0ABW1BAP9</accession>
<sequence length="47" mass="4915">MITGRRARALAEPNDRSIAQEVCAEAADRWTGTGTDLRAVLALGGSS</sequence>
<protein>
    <submittedName>
        <fullName evidence="1">Uncharacterized protein</fullName>
    </submittedName>
</protein>
<proteinExistence type="predicted"/>
<dbReference type="RefSeq" id="WP_272170174.1">
    <property type="nucleotide sequence ID" value="NZ_JAQOSL010000015.1"/>
</dbReference>
<evidence type="ECO:0000313" key="2">
    <source>
        <dbReference type="Proteomes" id="UP001596112"/>
    </source>
</evidence>
<name>A0ABW1BAP9_9ACTN</name>
<keyword evidence="2" id="KW-1185">Reference proteome</keyword>
<gene>
    <name evidence="1" type="ORF">ACFQGO_20695</name>
</gene>
<organism evidence="1 2">
    <name type="scientific">Streptomyces heilongjiangensis</name>
    <dbReference type="NCBI Taxonomy" id="945052"/>
    <lineage>
        <taxon>Bacteria</taxon>
        <taxon>Bacillati</taxon>
        <taxon>Actinomycetota</taxon>
        <taxon>Actinomycetes</taxon>
        <taxon>Kitasatosporales</taxon>
        <taxon>Streptomycetaceae</taxon>
        <taxon>Streptomyces</taxon>
    </lineage>
</organism>
<evidence type="ECO:0000313" key="1">
    <source>
        <dbReference type="EMBL" id="MFC5809891.1"/>
    </source>
</evidence>
<dbReference type="Proteomes" id="UP001596112">
    <property type="component" value="Unassembled WGS sequence"/>
</dbReference>
<dbReference type="EMBL" id="JBHSNZ010000013">
    <property type="protein sequence ID" value="MFC5809891.1"/>
    <property type="molecule type" value="Genomic_DNA"/>
</dbReference>
<comment type="caution">
    <text evidence="1">The sequence shown here is derived from an EMBL/GenBank/DDBJ whole genome shotgun (WGS) entry which is preliminary data.</text>
</comment>
<reference evidence="2" key="1">
    <citation type="journal article" date="2019" name="Int. J. Syst. Evol. Microbiol.">
        <title>The Global Catalogue of Microorganisms (GCM) 10K type strain sequencing project: providing services to taxonomists for standard genome sequencing and annotation.</title>
        <authorList>
            <consortium name="The Broad Institute Genomics Platform"/>
            <consortium name="The Broad Institute Genome Sequencing Center for Infectious Disease"/>
            <person name="Wu L."/>
            <person name="Ma J."/>
        </authorList>
    </citation>
    <scope>NUCLEOTIDE SEQUENCE [LARGE SCALE GENOMIC DNA]</scope>
    <source>
        <strain evidence="2">JCM 9918</strain>
    </source>
</reference>